<dbReference type="SUPFAM" id="SSF81901">
    <property type="entry name" value="HCP-like"/>
    <property type="match status" value="1"/>
</dbReference>
<dbReference type="EMBL" id="CP002339">
    <property type="protein sequence ID" value="AEF05055.1"/>
    <property type="molecule type" value="Genomic_DNA"/>
</dbReference>
<sequence>MLKTLLISTFTITLSFSVWANDAFFQGAEALDKGDVKSAISLFEKAYSEGHSIAPYTIGVLYEKGEGVKQDFYQAKIWYTKAADKGHEGAKSRLPFVEAQITALEEGN</sequence>
<feature type="signal peptide" evidence="1">
    <location>
        <begin position="1"/>
        <end position="20"/>
    </location>
</feature>
<protein>
    <recommendedName>
        <fullName evidence="4">Beta-lactamase</fullName>
    </recommendedName>
</protein>
<dbReference type="PANTHER" id="PTHR45011">
    <property type="entry name" value="DAP3-BINDING CELL DEATH ENHANCER 1"/>
    <property type="match status" value="1"/>
</dbReference>
<dbReference type="AlphaFoldDB" id="F5Z5Q0"/>
<dbReference type="InterPro" id="IPR006597">
    <property type="entry name" value="Sel1-like"/>
</dbReference>
<dbReference type="HOGENOM" id="CLU_2191437_0_0_6"/>
<keyword evidence="3" id="KW-1185">Reference proteome</keyword>
<keyword evidence="1" id="KW-0732">Signal</keyword>
<dbReference type="PANTHER" id="PTHR45011:SF1">
    <property type="entry name" value="DAP3-BINDING CELL DEATH ENHANCER 1"/>
    <property type="match status" value="1"/>
</dbReference>
<dbReference type="eggNOG" id="COG0790">
    <property type="taxonomic scope" value="Bacteria"/>
</dbReference>
<organism evidence="2 3">
    <name type="scientific">Alteromonas naphthalenivorans</name>
    <dbReference type="NCBI Taxonomy" id="715451"/>
    <lineage>
        <taxon>Bacteria</taxon>
        <taxon>Pseudomonadati</taxon>
        <taxon>Pseudomonadota</taxon>
        <taxon>Gammaproteobacteria</taxon>
        <taxon>Alteromonadales</taxon>
        <taxon>Alteromonadaceae</taxon>
        <taxon>Alteromonas/Salinimonas group</taxon>
        <taxon>Alteromonas</taxon>
    </lineage>
</organism>
<dbReference type="Pfam" id="PF08238">
    <property type="entry name" value="Sel1"/>
    <property type="match status" value="2"/>
</dbReference>
<dbReference type="Proteomes" id="UP000000683">
    <property type="component" value="Chromosome"/>
</dbReference>
<evidence type="ECO:0000313" key="3">
    <source>
        <dbReference type="Proteomes" id="UP000000683"/>
    </source>
</evidence>
<dbReference type="InterPro" id="IPR052748">
    <property type="entry name" value="ISR_Activator"/>
</dbReference>
<evidence type="ECO:0008006" key="4">
    <source>
        <dbReference type="Google" id="ProtNLM"/>
    </source>
</evidence>
<dbReference type="RefSeq" id="WP_013785973.1">
    <property type="nucleotide sequence ID" value="NC_015554.1"/>
</dbReference>
<dbReference type="InterPro" id="IPR011990">
    <property type="entry name" value="TPR-like_helical_dom_sf"/>
</dbReference>
<feature type="chain" id="PRO_5003335893" description="Beta-lactamase" evidence="1">
    <location>
        <begin position="21"/>
        <end position="108"/>
    </location>
</feature>
<dbReference type="Gene3D" id="1.25.40.10">
    <property type="entry name" value="Tetratricopeptide repeat domain"/>
    <property type="match status" value="1"/>
</dbReference>
<accession>F5Z5Q0</accession>
<evidence type="ECO:0000313" key="2">
    <source>
        <dbReference type="EMBL" id="AEF05055.1"/>
    </source>
</evidence>
<dbReference type="SMART" id="SM00671">
    <property type="entry name" value="SEL1"/>
    <property type="match status" value="1"/>
</dbReference>
<dbReference type="OrthoDB" id="6378251at2"/>
<proteinExistence type="predicted"/>
<name>F5Z5Q0_ALTNA</name>
<evidence type="ECO:0000256" key="1">
    <source>
        <dbReference type="SAM" id="SignalP"/>
    </source>
</evidence>
<gene>
    <name evidence="2" type="ordered locus">ambt_17765</name>
</gene>
<dbReference type="KEGG" id="alt:ambt_17765"/>
<reference evidence="2 3" key="1">
    <citation type="journal article" date="2011" name="J. Bacteriol.">
        <title>Complete genome sequence of the polycyclic aromatic hydrocarbon-degrading bacterium Alteromonas sp. strain SN2.</title>
        <authorList>
            <person name="Jin H.M."/>
            <person name="Jeong H."/>
            <person name="Moon E.J."/>
            <person name="Math R.K."/>
            <person name="Lee K."/>
            <person name="Kim H.J."/>
            <person name="Jeon C.O."/>
            <person name="Oh T.K."/>
            <person name="Kim J.F."/>
        </authorList>
    </citation>
    <scope>NUCLEOTIDE SEQUENCE [LARGE SCALE GENOMIC DNA]</scope>
    <source>
        <strain evidence="3">JCM 17741 / KACC 18427 / KCTC 11700BP / SN2</strain>
    </source>
</reference>